<dbReference type="AlphaFoldDB" id="A0A8D8TTQ6"/>
<reference evidence="1" key="1">
    <citation type="submission" date="2021-05" db="EMBL/GenBank/DDBJ databases">
        <authorList>
            <person name="Alioto T."/>
            <person name="Alioto T."/>
            <person name="Gomez Garrido J."/>
        </authorList>
    </citation>
    <scope>NUCLEOTIDE SEQUENCE</scope>
</reference>
<evidence type="ECO:0000313" key="1">
    <source>
        <dbReference type="EMBL" id="CAG6693743.1"/>
    </source>
</evidence>
<dbReference type="EMBL" id="HBUF01314045">
    <property type="protein sequence ID" value="CAG6693743.1"/>
    <property type="molecule type" value="Transcribed_RNA"/>
</dbReference>
<accession>A0A8D8TTQ6</accession>
<organism evidence="1">
    <name type="scientific">Cacopsylla melanoneura</name>
    <dbReference type="NCBI Taxonomy" id="428564"/>
    <lineage>
        <taxon>Eukaryota</taxon>
        <taxon>Metazoa</taxon>
        <taxon>Ecdysozoa</taxon>
        <taxon>Arthropoda</taxon>
        <taxon>Hexapoda</taxon>
        <taxon>Insecta</taxon>
        <taxon>Pterygota</taxon>
        <taxon>Neoptera</taxon>
        <taxon>Paraneoptera</taxon>
        <taxon>Hemiptera</taxon>
        <taxon>Sternorrhyncha</taxon>
        <taxon>Psylloidea</taxon>
        <taxon>Psyllidae</taxon>
        <taxon>Psyllinae</taxon>
        <taxon>Cacopsylla</taxon>
    </lineage>
</organism>
<sequence length="115" mass="13749">MCFSRPWRNLFNYKMCFSCPWQILPWLMVILLEQVLLQSSNSSHVRKMLRLHPLCIDHSKNMLFTMQTMLFLVLNFRLPMFPPRKPLLLLNWVIGLNQLKPWVQLPNLLLLGLKT</sequence>
<protein>
    <submittedName>
        <fullName evidence="1">Uncharacterized protein</fullName>
    </submittedName>
</protein>
<proteinExistence type="predicted"/>
<name>A0A8D8TTQ6_9HEMI</name>